<feature type="compositionally biased region" description="Low complexity" evidence="1">
    <location>
        <begin position="831"/>
        <end position="843"/>
    </location>
</feature>
<accession>A0A316UMW1</accession>
<feature type="region of interest" description="Disordered" evidence="1">
    <location>
        <begin position="438"/>
        <end position="1005"/>
    </location>
</feature>
<feature type="compositionally biased region" description="Pro residues" evidence="1">
    <location>
        <begin position="668"/>
        <end position="685"/>
    </location>
</feature>
<dbReference type="Proteomes" id="UP000245884">
    <property type="component" value="Unassembled WGS sequence"/>
</dbReference>
<feature type="compositionally biased region" description="Polar residues" evidence="1">
    <location>
        <begin position="738"/>
        <end position="753"/>
    </location>
</feature>
<dbReference type="AlphaFoldDB" id="A0A316UMW1"/>
<feature type="compositionally biased region" description="Polar residues" evidence="1">
    <location>
        <begin position="925"/>
        <end position="934"/>
    </location>
</feature>
<sequence>MTSLTTLFNVGPEEYVEFNESLGSKAFLEHVWDQETTPLKQGETADSRLRSAGARLSSTTPPSIEFPTIHRVKGQGNSYRFTGRWIAWEELHRRHPMAVSSPPDVEAFQRRGAKVGEGERLGAGEWLGEESLSAAARRRGGGIEKKETRENDGWIGRGSSQSRYAPKPAGAASAAAPPAPLPAATPLLQSNGFATSSSASPAPRSTSLLDRFTSPGEDEQQRRQGPAPAAPAAPFPNSPKTPARNRPPQLDLNSTPVHMRPFSLPLVSPSTTRTPLSATAPLPETPLKHGTNLPSTNAPNAAAPAVAPSASGSTARQALSERRHRPHVPPISPAAHEEATRGLGLGLGLTPTRPTAFAAGGPLSPVNTRRVELPTIPASEAGRDDTDEEGEGEATYKAGEGLGGASHETVGVGAGGRDEAVDQIESMLLRLRTAKTGLKTAGSSASRWATPPAQKAALLPAESEPAAPRSRAAAHQPDPESEDEGESTPVVAKVSGDDQQKGWDLLSRLGPAAPSSSTSEAILSPPLLDLNGQPTSSAAGGKEGKPTTKREKQGRKVSGKGLGLNPPAAPESLPPPTPRLDGDEGAFGDKLIEKDVASSPPLPTAPRAMRQKDEDPEPVAAPPAGEERMKAEEVETPKAEEPSASAPLRPAAPPSSPPRDRAEEPGTPTTPAPAPASSSPPPSTPTIPQSPTAHGSLASPLSPSTSFSSSQHFDWAADEDDDEDALPDLTDWGVELPTSGSAPSISTTGPSSEVNEETKPAQSVQRELLPAKHAPTKGGRGGGKTGGGVSNGASTSAASNPAYAAWRRGDRASSVPLSSSSQKAPTRELFPSTTSSATSPHPSQLQASRADGDWKAARVATLAAEEKREPKNGKVKTARATPSSVAANAAIAAATTQGGGVKKKASKKTLKGGATEGVAPGTPAMPSSTTSAPQPQGMRIAGIANSGRSVSSAASSASKQHAPSAPAARASVVTPASPPKGPRADRDKGKVAVGGSSGGKKGSRK</sequence>
<evidence type="ECO:0000256" key="1">
    <source>
        <dbReference type="SAM" id="MobiDB-lite"/>
    </source>
</evidence>
<feature type="compositionally biased region" description="Low complexity" evidence="1">
    <location>
        <begin position="194"/>
        <end position="207"/>
    </location>
</feature>
<reference evidence="2 3" key="1">
    <citation type="journal article" date="2018" name="Mol. Biol. Evol.">
        <title>Broad Genomic Sampling Reveals a Smut Pathogenic Ancestry of the Fungal Clade Ustilaginomycotina.</title>
        <authorList>
            <person name="Kijpornyongpan T."/>
            <person name="Mondo S.J."/>
            <person name="Barry K."/>
            <person name="Sandor L."/>
            <person name="Lee J."/>
            <person name="Lipzen A."/>
            <person name="Pangilinan J."/>
            <person name="LaButti K."/>
            <person name="Hainaut M."/>
            <person name="Henrissat B."/>
            <person name="Grigoriev I.V."/>
            <person name="Spatafora J.W."/>
            <person name="Aime M.C."/>
        </authorList>
    </citation>
    <scope>NUCLEOTIDE SEQUENCE [LARGE SCALE GENOMIC DNA]</scope>
    <source>
        <strain evidence="2 3">MCA 5214</strain>
    </source>
</reference>
<feature type="compositionally biased region" description="Gly residues" evidence="1">
    <location>
        <begin position="778"/>
        <end position="790"/>
    </location>
</feature>
<gene>
    <name evidence="2" type="ORF">BDZ90DRAFT_227765</name>
</gene>
<feature type="compositionally biased region" description="Low complexity" evidence="1">
    <location>
        <begin position="456"/>
        <end position="474"/>
    </location>
</feature>
<feature type="region of interest" description="Disordered" evidence="1">
    <location>
        <begin position="134"/>
        <end position="417"/>
    </location>
</feature>
<feature type="compositionally biased region" description="Basic and acidic residues" evidence="1">
    <location>
        <begin position="141"/>
        <end position="152"/>
    </location>
</feature>
<feature type="compositionally biased region" description="Low complexity" evidence="1">
    <location>
        <begin position="944"/>
        <end position="975"/>
    </location>
</feature>
<dbReference type="OrthoDB" id="3366613at2759"/>
<feature type="compositionally biased region" description="Low complexity" evidence="1">
    <location>
        <begin position="686"/>
        <end position="710"/>
    </location>
</feature>
<feature type="compositionally biased region" description="Low complexity" evidence="1">
    <location>
        <begin position="291"/>
        <end position="315"/>
    </location>
</feature>
<organism evidence="2 3">
    <name type="scientific">Jaminaea rosea</name>
    <dbReference type="NCBI Taxonomy" id="1569628"/>
    <lineage>
        <taxon>Eukaryota</taxon>
        <taxon>Fungi</taxon>
        <taxon>Dikarya</taxon>
        <taxon>Basidiomycota</taxon>
        <taxon>Ustilaginomycotina</taxon>
        <taxon>Exobasidiomycetes</taxon>
        <taxon>Microstromatales</taxon>
        <taxon>Microstromatales incertae sedis</taxon>
        <taxon>Jaminaea</taxon>
    </lineage>
</organism>
<proteinExistence type="predicted"/>
<feature type="compositionally biased region" description="Acidic residues" evidence="1">
    <location>
        <begin position="716"/>
        <end position="726"/>
    </location>
</feature>
<evidence type="ECO:0000313" key="2">
    <source>
        <dbReference type="EMBL" id="PWN26599.1"/>
    </source>
</evidence>
<name>A0A316UMW1_9BASI</name>
<feature type="compositionally biased region" description="Basic residues" evidence="1">
    <location>
        <begin position="901"/>
        <end position="910"/>
    </location>
</feature>
<feature type="compositionally biased region" description="Pro residues" evidence="1">
    <location>
        <begin position="567"/>
        <end position="578"/>
    </location>
</feature>
<feature type="compositionally biased region" description="Polar residues" evidence="1">
    <location>
        <begin position="268"/>
        <end position="277"/>
    </location>
</feature>
<feature type="compositionally biased region" description="Polar residues" evidence="1">
    <location>
        <begin position="815"/>
        <end position="824"/>
    </location>
</feature>
<feature type="compositionally biased region" description="Low complexity" evidence="1">
    <location>
        <begin position="878"/>
        <end position="896"/>
    </location>
</feature>
<dbReference type="RefSeq" id="XP_025361211.1">
    <property type="nucleotide sequence ID" value="XM_025504775.1"/>
</dbReference>
<feature type="compositionally biased region" description="Low complexity" evidence="1">
    <location>
        <begin position="165"/>
        <end position="176"/>
    </location>
</feature>
<feature type="compositionally biased region" description="Basic and acidic residues" evidence="1">
    <location>
        <begin position="542"/>
        <end position="551"/>
    </location>
</feature>
<feature type="compositionally biased region" description="Pro residues" evidence="1">
    <location>
        <begin position="228"/>
        <end position="239"/>
    </location>
</feature>
<dbReference type="GeneID" id="37026598"/>
<dbReference type="EMBL" id="KZ819671">
    <property type="protein sequence ID" value="PWN26599.1"/>
    <property type="molecule type" value="Genomic_DNA"/>
</dbReference>
<evidence type="ECO:0000313" key="3">
    <source>
        <dbReference type="Proteomes" id="UP000245884"/>
    </source>
</evidence>
<feature type="compositionally biased region" description="Basic and acidic residues" evidence="1">
    <location>
        <begin position="625"/>
        <end position="641"/>
    </location>
</feature>
<keyword evidence="3" id="KW-1185">Reference proteome</keyword>
<feature type="compositionally biased region" description="Gly residues" evidence="1">
    <location>
        <begin position="995"/>
        <end position="1005"/>
    </location>
</feature>
<protein>
    <submittedName>
        <fullName evidence="2">Uncharacterized protein</fullName>
    </submittedName>
</protein>